<proteinExistence type="predicted"/>
<evidence type="ECO:0000313" key="2">
    <source>
        <dbReference type="Proteomes" id="UP000316304"/>
    </source>
</evidence>
<dbReference type="Proteomes" id="UP000316304">
    <property type="component" value="Unassembled WGS sequence"/>
</dbReference>
<sequence length="72" mass="7814">MSLPGLINLAAKAQGNLTTEFPSRIATVLDSSAELRFEPADVKTLTRRSRVVSAISLELGGRCWPRCRATRG</sequence>
<name>A0A5C6CQL0_9BACT</name>
<dbReference type="EMBL" id="SJPT01000001">
    <property type="protein sequence ID" value="TWU26812.1"/>
    <property type="molecule type" value="Genomic_DNA"/>
</dbReference>
<gene>
    <name evidence="1" type="ORF">Pla52o_06670</name>
</gene>
<organism evidence="1 2">
    <name type="scientific">Novipirellula galeiformis</name>
    <dbReference type="NCBI Taxonomy" id="2528004"/>
    <lineage>
        <taxon>Bacteria</taxon>
        <taxon>Pseudomonadati</taxon>
        <taxon>Planctomycetota</taxon>
        <taxon>Planctomycetia</taxon>
        <taxon>Pirellulales</taxon>
        <taxon>Pirellulaceae</taxon>
        <taxon>Novipirellula</taxon>
    </lineage>
</organism>
<dbReference type="AlphaFoldDB" id="A0A5C6CQL0"/>
<comment type="caution">
    <text evidence="1">The sequence shown here is derived from an EMBL/GenBank/DDBJ whole genome shotgun (WGS) entry which is preliminary data.</text>
</comment>
<protein>
    <submittedName>
        <fullName evidence="1">Uncharacterized protein</fullName>
    </submittedName>
</protein>
<reference evidence="1 2" key="1">
    <citation type="submission" date="2019-02" db="EMBL/GenBank/DDBJ databases">
        <title>Deep-cultivation of Planctomycetes and their phenomic and genomic characterization uncovers novel biology.</title>
        <authorList>
            <person name="Wiegand S."/>
            <person name="Jogler M."/>
            <person name="Boedeker C."/>
            <person name="Pinto D."/>
            <person name="Vollmers J."/>
            <person name="Rivas-Marin E."/>
            <person name="Kohn T."/>
            <person name="Peeters S.H."/>
            <person name="Heuer A."/>
            <person name="Rast P."/>
            <person name="Oberbeckmann S."/>
            <person name="Bunk B."/>
            <person name="Jeske O."/>
            <person name="Meyerdierks A."/>
            <person name="Storesund J.E."/>
            <person name="Kallscheuer N."/>
            <person name="Luecker S."/>
            <person name="Lage O.M."/>
            <person name="Pohl T."/>
            <person name="Merkel B.J."/>
            <person name="Hornburger P."/>
            <person name="Mueller R.-W."/>
            <person name="Bruemmer F."/>
            <person name="Labrenz M."/>
            <person name="Spormann A.M."/>
            <person name="Op Den Camp H."/>
            <person name="Overmann J."/>
            <person name="Amann R."/>
            <person name="Jetten M.S.M."/>
            <person name="Mascher T."/>
            <person name="Medema M.H."/>
            <person name="Devos D.P."/>
            <person name="Kaster A.-K."/>
            <person name="Ovreas L."/>
            <person name="Rohde M."/>
            <person name="Galperin M.Y."/>
            <person name="Jogler C."/>
        </authorList>
    </citation>
    <scope>NUCLEOTIDE SEQUENCE [LARGE SCALE GENOMIC DNA]</scope>
    <source>
        <strain evidence="1 2">Pla52o</strain>
    </source>
</reference>
<keyword evidence="2" id="KW-1185">Reference proteome</keyword>
<evidence type="ECO:0000313" key="1">
    <source>
        <dbReference type="EMBL" id="TWU26812.1"/>
    </source>
</evidence>
<accession>A0A5C6CQL0</accession>